<keyword evidence="17" id="KW-1185">Reference proteome</keyword>
<dbReference type="PROSITE" id="PS00061">
    <property type="entry name" value="ADH_SHORT"/>
    <property type="match status" value="1"/>
</dbReference>
<feature type="domain" description="Ketoreductase" evidence="15">
    <location>
        <begin position="5"/>
        <end position="185"/>
    </location>
</feature>
<dbReference type="InterPro" id="IPR020904">
    <property type="entry name" value="Sc_DH/Rdtase_CS"/>
</dbReference>
<dbReference type="SMART" id="SM00822">
    <property type="entry name" value="PKS_KR"/>
    <property type="match status" value="1"/>
</dbReference>
<evidence type="ECO:0000256" key="9">
    <source>
        <dbReference type="ARBA" id="ARBA00023098"/>
    </source>
</evidence>
<dbReference type="GO" id="GO:0051287">
    <property type="term" value="F:NAD binding"/>
    <property type="evidence" value="ECO:0007669"/>
    <property type="project" value="UniProtKB-UniRule"/>
</dbReference>
<dbReference type="FunFam" id="3.40.50.720:FF:000037">
    <property type="entry name" value="3-oxoacyl-[acyl-carrier-protein] reductase FabG"/>
    <property type="match status" value="1"/>
</dbReference>
<sequence>MLNGKTALVTGASRGIGRAIALELAKNGAKVAVNYAGNEAKAKEVVEEIINMGQEAIAVQANVADSESVTGMVKRVIEEFGSLDILVNNAGITKDNLLMRMKEEEWDSVLDTNLKGVFLCTKAVTRQMMKQRKGRIINISSIVGVSGNPGQANYVAAKAGVIGLTKTTAKELASRNITVNAIAPGFIDTEMTEVLEENVKGEMLKSIPLARFGSTNDIASLVTFLAGDSSSYITGQTINVDGGMVM</sequence>
<comment type="pathway">
    <text evidence="2 14">Lipid metabolism; fatty acid biosynthesis.</text>
</comment>
<evidence type="ECO:0000256" key="13">
    <source>
        <dbReference type="PIRSR" id="PIRSR611284-2"/>
    </source>
</evidence>
<name>A0A1G9UVR2_9BACL</name>
<keyword evidence="5 14" id="KW-0444">Lipid biosynthesis</keyword>
<dbReference type="GO" id="GO:0004316">
    <property type="term" value="F:3-oxoacyl-[acyl-carrier-protein] reductase (NADPH) activity"/>
    <property type="evidence" value="ECO:0007669"/>
    <property type="project" value="UniProtKB-UniRule"/>
</dbReference>
<evidence type="ECO:0000313" key="16">
    <source>
        <dbReference type="EMBL" id="SDM64008.1"/>
    </source>
</evidence>
<accession>A0A1G9UVR2</accession>
<dbReference type="Proteomes" id="UP000199544">
    <property type="component" value="Unassembled WGS sequence"/>
</dbReference>
<dbReference type="NCBIfam" id="NF004200">
    <property type="entry name" value="PRK05653.1-5"/>
    <property type="match status" value="1"/>
</dbReference>
<evidence type="ECO:0000256" key="11">
    <source>
        <dbReference type="ARBA" id="ARBA00048508"/>
    </source>
</evidence>
<dbReference type="RefSeq" id="WP_090233227.1">
    <property type="nucleotide sequence ID" value="NZ_FNHW01000001.1"/>
</dbReference>
<dbReference type="PRINTS" id="PR00081">
    <property type="entry name" value="GDHRDH"/>
</dbReference>
<dbReference type="EMBL" id="FNHW01000001">
    <property type="protein sequence ID" value="SDM64008.1"/>
    <property type="molecule type" value="Genomic_DNA"/>
</dbReference>
<feature type="binding site" evidence="13">
    <location>
        <begin position="62"/>
        <end position="63"/>
    </location>
    <ligand>
        <name>NADP(+)</name>
        <dbReference type="ChEBI" id="CHEBI:58349"/>
    </ligand>
</feature>
<dbReference type="InterPro" id="IPR050259">
    <property type="entry name" value="SDR"/>
</dbReference>
<feature type="binding site" evidence="13">
    <location>
        <position position="187"/>
    </location>
    <ligand>
        <name>NADP(+)</name>
        <dbReference type="ChEBI" id="CHEBI:58349"/>
    </ligand>
</feature>
<dbReference type="OrthoDB" id="9803333at2"/>
<dbReference type="GO" id="GO:0006633">
    <property type="term" value="P:fatty acid biosynthetic process"/>
    <property type="evidence" value="ECO:0007669"/>
    <property type="project" value="UniProtKB-UniPathway"/>
</dbReference>
<evidence type="ECO:0000256" key="5">
    <source>
        <dbReference type="ARBA" id="ARBA00022516"/>
    </source>
</evidence>
<dbReference type="InterPro" id="IPR036291">
    <property type="entry name" value="NAD(P)-bd_dom_sf"/>
</dbReference>
<evidence type="ECO:0000256" key="4">
    <source>
        <dbReference type="ARBA" id="ARBA00011881"/>
    </source>
</evidence>
<keyword evidence="9 14" id="KW-0443">Lipid metabolism</keyword>
<reference evidence="17" key="1">
    <citation type="submission" date="2016-10" db="EMBL/GenBank/DDBJ databases">
        <authorList>
            <person name="Varghese N."/>
            <person name="Submissions S."/>
        </authorList>
    </citation>
    <scope>NUCLEOTIDE SEQUENCE [LARGE SCALE GENOMIC DNA]</scope>
    <source>
        <strain evidence="17">CGMCC 1.6854</strain>
    </source>
</reference>
<keyword evidence="7 13" id="KW-0521">NADP</keyword>
<evidence type="ECO:0000256" key="1">
    <source>
        <dbReference type="ARBA" id="ARBA00002607"/>
    </source>
</evidence>
<comment type="subunit">
    <text evidence="4 14">Homotetramer.</text>
</comment>
<evidence type="ECO:0000256" key="6">
    <source>
        <dbReference type="ARBA" id="ARBA00022832"/>
    </source>
</evidence>
<evidence type="ECO:0000313" key="17">
    <source>
        <dbReference type="Proteomes" id="UP000199544"/>
    </source>
</evidence>
<evidence type="ECO:0000256" key="12">
    <source>
        <dbReference type="PIRSR" id="PIRSR611284-1"/>
    </source>
</evidence>
<dbReference type="CDD" id="cd05333">
    <property type="entry name" value="BKR_SDR_c"/>
    <property type="match status" value="1"/>
</dbReference>
<comment type="similarity">
    <text evidence="3 14">Belongs to the short-chain dehydrogenases/reductases (SDR) family.</text>
</comment>
<comment type="catalytic activity">
    <reaction evidence="11 14">
        <text>a (3R)-hydroxyacyl-[ACP] + NADP(+) = a 3-oxoacyl-[ACP] + NADPH + H(+)</text>
        <dbReference type="Rhea" id="RHEA:17397"/>
        <dbReference type="Rhea" id="RHEA-COMP:9916"/>
        <dbReference type="Rhea" id="RHEA-COMP:9945"/>
        <dbReference type="ChEBI" id="CHEBI:15378"/>
        <dbReference type="ChEBI" id="CHEBI:57783"/>
        <dbReference type="ChEBI" id="CHEBI:58349"/>
        <dbReference type="ChEBI" id="CHEBI:78776"/>
        <dbReference type="ChEBI" id="CHEBI:78827"/>
        <dbReference type="EC" id="1.1.1.100"/>
    </reaction>
</comment>
<keyword evidence="8 14" id="KW-0560">Oxidoreductase</keyword>
<dbReference type="InterPro" id="IPR002347">
    <property type="entry name" value="SDR_fam"/>
</dbReference>
<evidence type="ECO:0000256" key="2">
    <source>
        <dbReference type="ARBA" id="ARBA00005194"/>
    </source>
</evidence>
<dbReference type="PRINTS" id="PR00080">
    <property type="entry name" value="SDRFAMILY"/>
</dbReference>
<evidence type="ECO:0000256" key="10">
    <source>
        <dbReference type="ARBA" id="ARBA00023160"/>
    </source>
</evidence>
<gene>
    <name evidence="16" type="ORF">SAMN04488137_1187</name>
</gene>
<feature type="binding site" evidence="13">
    <location>
        <begin position="154"/>
        <end position="158"/>
    </location>
    <ligand>
        <name>NADP(+)</name>
        <dbReference type="ChEBI" id="CHEBI:58349"/>
    </ligand>
</feature>
<dbReference type="UniPathway" id="UPA00094"/>
<organism evidence="16 17">
    <name type="scientific">Fictibacillus solisalsi</name>
    <dbReference type="NCBI Taxonomy" id="459525"/>
    <lineage>
        <taxon>Bacteria</taxon>
        <taxon>Bacillati</taxon>
        <taxon>Bacillota</taxon>
        <taxon>Bacilli</taxon>
        <taxon>Bacillales</taxon>
        <taxon>Fictibacillaceae</taxon>
        <taxon>Fictibacillus</taxon>
    </lineage>
</organism>
<protein>
    <recommendedName>
        <fullName evidence="14">3-oxoacyl-[acyl-carrier-protein] reductase</fullName>
        <ecNumber evidence="14">1.1.1.100</ecNumber>
    </recommendedName>
</protein>
<comment type="function">
    <text evidence="1 14">Catalyzes the NADPH-dependent reduction of beta-ketoacyl-ACP substrates to beta-hydroxyacyl-ACP products, the first reductive step in the elongation cycle of fatty acid biosynthesis.</text>
</comment>
<dbReference type="AlphaFoldDB" id="A0A1G9UVR2"/>
<feature type="binding site" evidence="13">
    <location>
        <position position="89"/>
    </location>
    <ligand>
        <name>NADP(+)</name>
        <dbReference type="ChEBI" id="CHEBI:58349"/>
    </ligand>
</feature>
<keyword evidence="6 14" id="KW-0276">Fatty acid metabolism</keyword>
<dbReference type="SUPFAM" id="SSF51735">
    <property type="entry name" value="NAD(P)-binding Rossmann-fold domains"/>
    <property type="match status" value="1"/>
</dbReference>
<dbReference type="NCBIfam" id="NF005559">
    <property type="entry name" value="PRK07231.1"/>
    <property type="match status" value="1"/>
</dbReference>
<evidence type="ECO:0000259" key="15">
    <source>
        <dbReference type="SMART" id="SM00822"/>
    </source>
</evidence>
<dbReference type="PANTHER" id="PTHR42879:SF2">
    <property type="entry name" value="3-OXOACYL-[ACYL-CARRIER-PROTEIN] REDUCTASE FABG"/>
    <property type="match status" value="1"/>
</dbReference>
<dbReference type="PANTHER" id="PTHR42879">
    <property type="entry name" value="3-OXOACYL-(ACYL-CARRIER-PROTEIN) REDUCTASE"/>
    <property type="match status" value="1"/>
</dbReference>
<evidence type="ECO:0000256" key="7">
    <source>
        <dbReference type="ARBA" id="ARBA00022857"/>
    </source>
</evidence>
<dbReference type="InterPro" id="IPR057326">
    <property type="entry name" value="KR_dom"/>
</dbReference>
<feature type="active site" description="Proton acceptor" evidence="12">
    <location>
        <position position="154"/>
    </location>
</feature>
<evidence type="ECO:0000256" key="3">
    <source>
        <dbReference type="ARBA" id="ARBA00006484"/>
    </source>
</evidence>
<dbReference type="NCBIfam" id="NF004199">
    <property type="entry name" value="PRK05653.1-4"/>
    <property type="match status" value="1"/>
</dbReference>
<dbReference type="InterPro" id="IPR011284">
    <property type="entry name" value="3oxo_ACP_reduc"/>
</dbReference>
<dbReference type="EC" id="1.1.1.100" evidence="14"/>
<dbReference type="NCBIfam" id="NF004198">
    <property type="entry name" value="PRK05653.1-3"/>
    <property type="match status" value="1"/>
</dbReference>
<keyword evidence="10 14" id="KW-0275">Fatty acid biosynthesis</keyword>
<dbReference type="NCBIfam" id="TIGR01830">
    <property type="entry name" value="3oxo_ACP_reduc"/>
    <property type="match status" value="1"/>
</dbReference>
<dbReference type="NCBIfam" id="NF004197">
    <property type="entry name" value="PRK05653.1-1"/>
    <property type="match status" value="1"/>
</dbReference>
<dbReference type="Pfam" id="PF13561">
    <property type="entry name" value="adh_short_C2"/>
    <property type="match status" value="1"/>
</dbReference>
<evidence type="ECO:0000256" key="8">
    <source>
        <dbReference type="ARBA" id="ARBA00023002"/>
    </source>
</evidence>
<dbReference type="NCBIfam" id="NF009466">
    <property type="entry name" value="PRK12826.1-2"/>
    <property type="match status" value="1"/>
</dbReference>
<dbReference type="Gene3D" id="3.40.50.720">
    <property type="entry name" value="NAD(P)-binding Rossmann-like Domain"/>
    <property type="match status" value="1"/>
</dbReference>
<proteinExistence type="inferred from homology"/>
<feature type="binding site" evidence="13">
    <location>
        <begin position="11"/>
        <end position="14"/>
    </location>
    <ligand>
        <name>NADP(+)</name>
        <dbReference type="ChEBI" id="CHEBI:58349"/>
    </ligand>
</feature>
<dbReference type="STRING" id="459525.SAMN04488137_1187"/>
<evidence type="ECO:0000256" key="14">
    <source>
        <dbReference type="RuleBase" id="RU366074"/>
    </source>
</evidence>